<dbReference type="EMBL" id="JACHIE010000001">
    <property type="protein sequence ID" value="MBB6455650.1"/>
    <property type="molecule type" value="Genomic_DNA"/>
</dbReference>
<proteinExistence type="inferred from homology"/>
<evidence type="ECO:0000256" key="5">
    <source>
        <dbReference type="PIRSR" id="PIRSR604808-1"/>
    </source>
</evidence>
<evidence type="ECO:0000259" key="8">
    <source>
        <dbReference type="Pfam" id="PF03372"/>
    </source>
</evidence>
<dbReference type="Pfam" id="PF03372">
    <property type="entry name" value="Exo_endo_phos"/>
    <property type="match status" value="1"/>
</dbReference>
<dbReference type="GO" id="GO:0004519">
    <property type="term" value="F:endonuclease activity"/>
    <property type="evidence" value="ECO:0007669"/>
    <property type="project" value="InterPro"/>
</dbReference>
<feature type="active site" evidence="5">
    <location>
        <position position="122"/>
    </location>
</feature>
<feature type="site" description="Interaction with DNA substrate" evidence="7">
    <location>
        <position position="268"/>
    </location>
</feature>
<evidence type="ECO:0000256" key="7">
    <source>
        <dbReference type="PIRSR" id="PIRSR604808-3"/>
    </source>
</evidence>
<keyword evidence="6" id="KW-0464">Manganese</keyword>
<dbReference type="Gene3D" id="3.60.10.10">
    <property type="entry name" value="Endonuclease/exonuclease/phosphatase"/>
    <property type="match status" value="1"/>
</dbReference>
<dbReference type="Proteomes" id="UP000578000">
    <property type="component" value="Unassembled WGS sequence"/>
</dbReference>
<feature type="binding site" evidence="6">
    <location>
        <position position="268"/>
    </location>
    <ligand>
        <name>Mg(2+)</name>
        <dbReference type="ChEBI" id="CHEBI:18420"/>
        <label>1</label>
    </ligand>
</feature>
<dbReference type="InterPro" id="IPR036691">
    <property type="entry name" value="Endo/exonu/phosph_ase_sf"/>
</dbReference>
<feature type="binding site" evidence="6">
    <location>
        <position position="167"/>
    </location>
    <ligand>
        <name>Mg(2+)</name>
        <dbReference type="ChEBI" id="CHEBI:18420"/>
        <label>1</label>
    </ligand>
</feature>
<dbReference type="SUPFAM" id="SSF56219">
    <property type="entry name" value="DNase I-like"/>
    <property type="match status" value="1"/>
</dbReference>
<keyword evidence="10" id="KW-1185">Reference proteome</keyword>
<evidence type="ECO:0000313" key="10">
    <source>
        <dbReference type="Proteomes" id="UP000578000"/>
    </source>
</evidence>
<comment type="cofactor">
    <cofactor evidence="6">
        <name>Mg(2+)</name>
        <dbReference type="ChEBI" id="CHEBI:18420"/>
    </cofactor>
    <cofactor evidence="6">
        <name>Mn(2+)</name>
        <dbReference type="ChEBI" id="CHEBI:29035"/>
    </cofactor>
    <text evidence="6">Probably binds two magnesium or manganese ions per subunit.</text>
</comment>
<dbReference type="PANTHER" id="PTHR43250:SF2">
    <property type="entry name" value="EXODEOXYRIBONUCLEASE III"/>
    <property type="match status" value="1"/>
</dbReference>
<dbReference type="InterPro" id="IPR005135">
    <property type="entry name" value="Endo/exonuclease/phosphatase"/>
</dbReference>
<protein>
    <submittedName>
        <fullName evidence="9">Exodeoxyribonuclease-3</fullName>
        <ecNumber evidence="9">3.1.11.2</ecNumber>
    </submittedName>
</protein>
<feature type="domain" description="Endonuclease/exonuclease/phosphatase" evidence="8">
    <location>
        <begin position="17"/>
        <end position="268"/>
    </location>
</feature>
<dbReference type="AlphaFoldDB" id="A0A841QB45"/>
<accession>A0A841QB45</accession>
<dbReference type="InterPro" id="IPR020847">
    <property type="entry name" value="AP_endonuclease_F1_BS"/>
</dbReference>
<dbReference type="CDD" id="cd09086">
    <property type="entry name" value="ExoIII-like_AP-endo"/>
    <property type="match status" value="1"/>
</dbReference>
<sequence>MLALPHTIRHALPMRLVTWNINSLRLRMPLLEKLTTALLPDVVCLQETKVTDALFPLESVRALGFEHLHYKGMKGYNGVAILSRLPLSPVVDTPTWYAQEDCRHVAATVHAPGGDITLHDFYVPAGGDEPDPETNPKFAHKLAFVDEATQWFAQQKSARTVLVGDLNIAPLEHDVWNHRQLLKIVSHTPPETQRLTQWQQTGFVDAMRRFVPPTDKLYTWWSYRNKDWRKSNRGRRLDHIWVTPDLVPELASMSVLEEARDWPSPSDHVPVVMDIQPQS</sequence>
<keyword evidence="4 6" id="KW-0460">Magnesium</keyword>
<feature type="site" description="Transition state stabilizer" evidence="7">
    <location>
        <position position="167"/>
    </location>
</feature>
<evidence type="ECO:0000256" key="1">
    <source>
        <dbReference type="ARBA" id="ARBA00007092"/>
    </source>
</evidence>
<dbReference type="InterPro" id="IPR004808">
    <property type="entry name" value="AP_endonuc_1"/>
</dbReference>
<feature type="active site" description="Proton donor/acceptor" evidence="5">
    <location>
        <position position="165"/>
    </location>
</feature>
<dbReference type="InterPro" id="IPR037493">
    <property type="entry name" value="ExoIII-like"/>
</dbReference>
<feature type="binding site" evidence="6">
    <location>
        <position position="47"/>
    </location>
    <ligand>
        <name>Mg(2+)</name>
        <dbReference type="ChEBI" id="CHEBI:18420"/>
        <label>1</label>
    </ligand>
</feature>
<dbReference type="GO" id="GO:0003677">
    <property type="term" value="F:DNA binding"/>
    <property type="evidence" value="ECO:0007669"/>
    <property type="project" value="InterPro"/>
</dbReference>
<dbReference type="NCBIfam" id="TIGR00633">
    <property type="entry name" value="xth"/>
    <property type="match status" value="1"/>
</dbReference>
<evidence type="ECO:0000256" key="6">
    <source>
        <dbReference type="PIRSR" id="PIRSR604808-2"/>
    </source>
</evidence>
<feature type="binding site" evidence="6">
    <location>
        <position position="20"/>
    </location>
    <ligand>
        <name>Mg(2+)</name>
        <dbReference type="ChEBI" id="CHEBI:18420"/>
        <label>1</label>
    </ligand>
</feature>
<feature type="binding site" evidence="6">
    <location>
        <position position="165"/>
    </location>
    <ligand>
        <name>Mg(2+)</name>
        <dbReference type="ChEBI" id="CHEBI:18420"/>
        <label>1</label>
    </ligand>
</feature>
<feature type="site" description="Important for catalytic activity" evidence="7">
    <location>
        <position position="238"/>
    </location>
</feature>
<comment type="similarity">
    <text evidence="1">Belongs to the DNA repair enzymes AP/ExoA family.</text>
</comment>
<dbReference type="PROSITE" id="PS51435">
    <property type="entry name" value="AP_NUCLEASE_F1_4"/>
    <property type="match status" value="1"/>
</dbReference>
<feature type="active site" description="Proton acceptor" evidence="5">
    <location>
        <position position="268"/>
    </location>
</feature>
<organism evidence="9 10">
    <name type="scientific">Acetobacter lovaniensis</name>
    <dbReference type="NCBI Taxonomy" id="104100"/>
    <lineage>
        <taxon>Bacteria</taxon>
        <taxon>Pseudomonadati</taxon>
        <taxon>Pseudomonadota</taxon>
        <taxon>Alphaproteobacteria</taxon>
        <taxon>Acetobacterales</taxon>
        <taxon>Acetobacteraceae</taxon>
        <taxon>Acetobacter</taxon>
    </lineage>
</organism>
<dbReference type="GO" id="GO:0008311">
    <property type="term" value="F:double-stranded DNA 3'-5' DNA exonuclease activity"/>
    <property type="evidence" value="ECO:0007669"/>
    <property type="project" value="UniProtKB-EC"/>
</dbReference>
<comment type="caution">
    <text evidence="9">The sequence shown here is derived from an EMBL/GenBank/DDBJ whole genome shotgun (WGS) entry which is preliminary data.</text>
</comment>
<gene>
    <name evidence="9" type="ORF">HNR55_000211</name>
</gene>
<dbReference type="PANTHER" id="PTHR43250">
    <property type="entry name" value="EXODEOXYRIBONUCLEASE III"/>
    <property type="match status" value="1"/>
</dbReference>
<evidence type="ECO:0000256" key="2">
    <source>
        <dbReference type="ARBA" id="ARBA00022723"/>
    </source>
</evidence>
<dbReference type="GO" id="GO:0006281">
    <property type="term" value="P:DNA repair"/>
    <property type="evidence" value="ECO:0007669"/>
    <property type="project" value="InterPro"/>
</dbReference>
<keyword evidence="3 9" id="KW-0378">Hydrolase</keyword>
<reference evidence="9 10" key="1">
    <citation type="submission" date="2020-08" db="EMBL/GenBank/DDBJ databases">
        <title>Genomic Encyclopedia of Type Strains, Phase IV (KMG-IV): sequencing the most valuable type-strain genomes for metagenomic binning, comparative biology and taxonomic classification.</title>
        <authorList>
            <person name="Goeker M."/>
        </authorList>
    </citation>
    <scope>NUCLEOTIDE SEQUENCE [LARGE SCALE GENOMIC DNA]</scope>
    <source>
        <strain evidence="9 10">DSM 4491</strain>
    </source>
</reference>
<keyword evidence="2 6" id="KW-0479">Metal-binding</keyword>
<evidence type="ECO:0000256" key="3">
    <source>
        <dbReference type="ARBA" id="ARBA00022801"/>
    </source>
</evidence>
<name>A0A841QB45_9PROT</name>
<evidence type="ECO:0000256" key="4">
    <source>
        <dbReference type="ARBA" id="ARBA00022842"/>
    </source>
</evidence>
<dbReference type="GO" id="GO:0046872">
    <property type="term" value="F:metal ion binding"/>
    <property type="evidence" value="ECO:0007669"/>
    <property type="project" value="UniProtKB-KW"/>
</dbReference>
<dbReference type="PROSITE" id="PS00726">
    <property type="entry name" value="AP_NUCLEASE_F1_1"/>
    <property type="match status" value="1"/>
</dbReference>
<dbReference type="EC" id="3.1.11.2" evidence="9"/>
<evidence type="ECO:0000313" key="9">
    <source>
        <dbReference type="EMBL" id="MBB6455650.1"/>
    </source>
</evidence>
<feature type="binding site" evidence="6">
    <location>
        <position position="267"/>
    </location>
    <ligand>
        <name>Mg(2+)</name>
        <dbReference type="ChEBI" id="CHEBI:18420"/>
        <label>1</label>
    </ligand>
</feature>